<keyword evidence="3" id="KW-1185">Reference proteome</keyword>
<sequence length="71" mass="8511">MNRFLNYLWYVFLILGILSLILNSAFLFLIGAIHMIIFCVIVIYYEKKKAKRWGYALYLVFLICISFIFMT</sequence>
<comment type="caution">
    <text evidence="2">The sequence shown here is derived from an EMBL/GenBank/DDBJ whole genome shotgun (WGS) entry which is preliminary data.</text>
</comment>
<evidence type="ECO:0000313" key="2">
    <source>
        <dbReference type="EMBL" id="ERN51846.1"/>
    </source>
</evidence>
<organism evidence="2 3">
    <name type="scientific">Alkalihalophilus marmarensis DSM 21297</name>
    <dbReference type="NCBI Taxonomy" id="1188261"/>
    <lineage>
        <taxon>Bacteria</taxon>
        <taxon>Bacillati</taxon>
        <taxon>Bacillota</taxon>
        <taxon>Bacilli</taxon>
        <taxon>Bacillales</taxon>
        <taxon>Bacillaceae</taxon>
        <taxon>Alkalihalophilus</taxon>
    </lineage>
</organism>
<keyword evidence="1" id="KW-0472">Membrane</keyword>
<protein>
    <submittedName>
        <fullName evidence="2">Uncharacterized protein</fullName>
    </submittedName>
</protein>
<proteinExistence type="predicted"/>
<dbReference type="Proteomes" id="UP000017170">
    <property type="component" value="Unassembled WGS sequence"/>
</dbReference>
<accession>U6SMK6</accession>
<dbReference type="EMBL" id="ATAE01000042">
    <property type="protein sequence ID" value="ERN51846.1"/>
    <property type="molecule type" value="Genomic_DNA"/>
</dbReference>
<name>U6SMK6_9BACI</name>
<gene>
    <name evidence="2" type="ORF">A33I_18720</name>
</gene>
<evidence type="ECO:0000313" key="3">
    <source>
        <dbReference type="Proteomes" id="UP000017170"/>
    </source>
</evidence>
<dbReference type="AlphaFoldDB" id="U6SMK6"/>
<evidence type="ECO:0000256" key="1">
    <source>
        <dbReference type="SAM" id="Phobius"/>
    </source>
</evidence>
<feature type="transmembrane region" description="Helical" evidence="1">
    <location>
        <begin position="12"/>
        <end position="45"/>
    </location>
</feature>
<keyword evidence="1" id="KW-0812">Transmembrane</keyword>
<keyword evidence="1" id="KW-1133">Transmembrane helix</keyword>
<reference evidence="2 3" key="1">
    <citation type="journal article" date="2013" name="Genome Announc.">
        <title>Genome Sequence of the Extreme Obligate Alkaliphile Bacillus marmarensis Strain DSM 21297.</title>
        <authorList>
            <person name="Wernick D.G."/>
            <person name="Choi K.Y."/>
            <person name="Tat C.A."/>
            <person name="Lafontaine Rivera J.G."/>
            <person name="Liao J.C."/>
        </authorList>
    </citation>
    <scope>NUCLEOTIDE SEQUENCE [LARGE SCALE GENOMIC DNA]</scope>
    <source>
        <strain evidence="2 3">DSM 21297</strain>
    </source>
</reference>
<feature type="transmembrane region" description="Helical" evidence="1">
    <location>
        <begin position="52"/>
        <end position="70"/>
    </location>
</feature>